<name>A0AAF0BIB8_9PROT</name>
<dbReference type="KEGG" id="gso:PH603_05420"/>
<dbReference type="InterPro" id="IPR036527">
    <property type="entry name" value="SCP2_sterol-bd_dom_sf"/>
</dbReference>
<evidence type="ECO:0000259" key="4">
    <source>
        <dbReference type="PROSITE" id="PS51118"/>
    </source>
</evidence>
<dbReference type="InterPro" id="IPR011991">
    <property type="entry name" value="ArsR-like_HTH"/>
</dbReference>
<dbReference type="PANTHER" id="PTHR33204">
    <property type="entry name" value="TRANSCRIPTIONAL REGULATOR, MARR FAMILY"/>
    <property type="match status" value="1"/>
</dbReference>
<dbReference type="GO" id="GO:0006355">
    <property type="term" value="P:regulation of DNA-templated transcription"/>
    <property type="evidence" value="ECO:0007669"/>
    <property type="project" value="UniProtKB-ARBA"/>
</dbReference>
<dbReference type="RefSeq" id="WP_289504973.1">
    <property type="nucleotide sequence ID" value="NZ_CP116805.1"/>
</dbReference>
<dbReference type="SUPFAM" id="SSF55718">
    <property type="entry name" value="SCP-like"/>
    <property type="match status" value="1"/>
</dbReference>
<dbReference type="InterPro" id="IPR036390">
    <property type="entry name" value="WH_DNA-bd_sf"/>
</dbReference>
<evidence type="ECO:0000256" key="2">
    <source>
        <dbReference type="ARBA" id="ARBA00023125"/>
    </source>
</evidence>
<reference evidence="5" key="1">
    <citation type="submission" date="2023-01" db="EMBL/GenBank/DDBJ databases">
        <title>The genome sequence of Kordiimonadaceae bacterium 6D33.</title>
        <authorList>
            <person name="Liu Y."/>
        </authorList>
    </citation>
    <scope>NUCLEOTIDE SEQUENCE</scope>
    <source>
        <strain evidence="5">6D33</strain>
    </source>
</reference>
<proteinExistence type="predicted"/>
<dbReference type="GO" id="GO:0003677">
    <property type="term" value="F:DNA binding"/>
    <property type="evidence" value="ECO:0007669"/>
    <property type="project" value="UniProtKB-KW"/>
</dbReference>
<dbReference type="AlphaFoldDB" id="A0AAF0BIB8"/>
<protein>
    <submittedName>
        <fullName evidence="5">Helix-turn-helix domain-containing protein</fullName>
    </submittedName>
</protein>
<evidence type="ECO:0000313" key="5">
    <source>
        <dbReference type="EMBL" id="WCL55198.1"/>
    </source>
</evidence>
<keyword evidence="1" id="KW-0805">Transcription regulation</keyword>
<sequence>MRYGQFCPIAKANEILGEKWTILIIRELLMGARRFNELQRGLGLISPALLTTRLKALEDQGMVVRRQIGGQRGFEYFPSKAAEEMLPVLVAMGEWGLCWARRNLSDSDYDAEFLMYYLERSIMPESLPGNETVIRFEFPDYETQKNWWLVVNRDTVEVCIKDPGRDVDVFLSSSVRTMADVWMGDRSYRSAVKDGDLSVVGPSSLTRNLFDWLRPSIFAESPRPPVSGAAA</sequence>
<keyword evidence="6" id="KW-1185">Reference proteome</keyword>
<organism evidence="5 6">
    <name type="scientific">Gimibacter soli</name>
    <dbReference type="NCBI Taxonomy" id="3024400"/>
    <lineage>
        <taxon>Bacteria</taxon>
        <taxon>Pseudomonadati</taxon>
        <taxon>Pseudomonadota</taxon>
        <taxon>Alphaproteobacteria</taxon>
        <taxon>Kordiimonadales</taxon>
        <taxon>Temperatibacteraceae</taxon>
        <taxon>Gimibacter</taxon>
    </lineage>
</organism>
<dbReference type="Gene3D" id="3.30.1050.10">
    <property type="entry name" value="SCP2 sterol-binding domain"/>
    <property type="match status" value="1"/>
</dbReference>
<evidence type="ECO:0000256" key="3">
    <source>
        <dbReference type="ARBA" id="ARBA00023163"/>
    </source>
</evidence>
<dbReference type="EMBL" id="CP116805">
    <property type="protein sequence ID" value="WCL55198.1"/>
    <property type="molecule type" value="Genomic_DNA"/>
</dbReference>
<dbReference type="CDD" id="cd00090">
    <property type="entry name" value="HTH_ARSR"/>
    <property type="match status" value="1"/>
</dbReference>
<accession>A0AAF0BIB8</accession>
<gene>
    <name evidence="5" type="ORF">PH603_05420</name>
</gene>
<dbReference type="Gene3D" id="1.10.10.10">
    <property type="entry name" value="Winged helix-like DNA-binding domain superfamily/Winged helix DNA-binding domain"/>
    <property type="match status" value="1"/>
</dbReference>
<keyword evidence="3" id="KW-0804">Transcription</keyword>
<dbReference type="SUPFAM" id="SSF46785">
    <property type="entry name" value="Winged helix' DNA-binding domain"/>
    <property type="match status" value="1"/>
</dbReference>
<dbReference type="Proteomes" id="UP001217500">
    <property type="component" value="Chromosome"/>
</dbReference>
<dbReference type="Pfam" id="PF01638">
    <property type="entry name" value="HxlR"/>
    <property type="match status" value="1"/>
</dbReference>
<evidence type="ECO:0000256" key="1">
    <source>
        <dbReference type="ARBA" id="ARBA00023015"/>
    </source>
</evidence>
<evidence type="ECO:0000313" key="6">
    <source>
        <dbReference type="Proteomes" id="UP001217500"/>
    </source>
</evidence>
<dbReference type="PANTHER" id="PTHR33204:SF18">
    <property type="entry name" value="TRANSCRIPTIONAL REGULATORY PROTEIN"/>
    <property type="match status" value="1"/>
</dbReference>
<dbReference type="InterPro" id="IPR036388">
    <property type="entry name" value="WH-like_DNA-bd_sf"/>
</dbReference>
<dbReference type="PROSITE" id="PS51118">
    <property type="entry name" value="HTH_HXLR"/>
    <property type="match status" value="1"/>
</dbReference>
<keyword evidence="2" id="KW-0238">DNA-binding</keyword>
<feature type="domain" description="HTH hxlR-type" evidence="4">
    <location>
        <begin position="7"/>
        <end position="104"/>
    </location>
</feature>
<dbReference type="InterPro" id="IPR002577">
    <property type="entry name" value="HTH_HxlR"/>
</dbReference>